<dbReference type="PANTHER" id="PTHR24282:SF15">
    <property type="entry name" value="CYTOCHROME P450, FAMILY 715, SUBFAMILY A, POLYPEPTIDE 1"/>
    <property type="match status" value="1"/>
</dbReference>
<evidence type="ECO:0000313" key="13">
    <source>
        <dbReference type="RefSeq" id="XP_030530578.1"/>
    </source>
</evidence>
<dbReference type="GO" id="GO:0005506">
    <property type="term" value="F:iron ion binding"/>
    <property type="evidence" value="ECO:0007669"/>
    <property type="project" value="InterPro"/>
</dbReference>
<evidence type="ECO:0000256" key="4">
    <source>
        <dbReference type="ARBA" id="ARBA00022617"/>
    </source>
</evidence>
<dbReference type="GeneID" id="115741020"/>
<dbReference type="SUPFAM" id="SSF48264">
    <property type="entry name" value="Cytochrome P450"/>
    <property type="match status" value="1"/>
</dbReference>
<dbReference type="GO" id="GO:0016705">
    <property type="term" value="F:oxidoreductase activity, acting on paired donors, with incorporation or reduction of molecular oxygen"/>
    <property type="evidence" value="ECO:0007669"/>
    <property type="project" value="InterPro"/>
</dbReference>
<name>A0A8B8P9E9_9MYRT</name>
<comment type="subcellular location">
    <subcellularLocation>
        <location evidence="2">Membrane</location>
        <topology evidence="2">Single-pass membrane protein</topology>
    </subcellularLocation>
</comment>
<accession>A0A8B8P9E9</accession>
<keyword evidence="12" id="KW-1185">Reference proteome</keyword>
<keyword evidence="9" id="KW-0408">Iron</keyword>
<organism evidence="12 13">
    <name type="scientific">Rhodamnia argentea</name>
    <dbReference type="NCBI Taxonomy" id="178133"/>
    <lineage>
        <taxon>Eukaryota</taxon>
        <taxon>Viridiplantae</taxon>
        <taxon>Streptophyta</taxon>
        <taxon>Embryophyta</taxon>
        <taxon>Tracheophyta</taxon>
        <taxon>Spermatophyta</taxon>
        <taxon>Magnoliopsida</taxon>
        <taxon>eudicotyledons</taxon>
        <taxon>Gunneridae</taxon>
        <taxon>Pentapetalae</taxon>
        <taxon>rosids</taxon>
        <taxon>malvids</taxon>
        <taxon>Myrtales</taxon>
        <taxon>Myrtaceae</taxon>
        <taxon>Myrtoideae</taxon>
        <taxon>Myrteae</taxon>
        <taxon>Australasian group</taxon>
        <taxon>Rhodamnia</taxon>
    </lineage>
</organism>
<proteinExistence type="inferred from homology"/>
<dbReference type="RefSeq" id="XP_030530578.1">
    <property type="nucleotide sequence ID" value="XM_030674718.1"/>
</dbReference>
<dbReference type="KEGG" id="rarg:115741020"/>
<comment type="cofactor">
    <cofactor evidence="1">
        <name>heme</name>
        <dbReference type="ChEBI" id="CHEBI:30413"/>
    </cofactor>
</comment>
<keyword evidence="4" id="KW-0349">Heme</keyword>
<evidence type="ECO:0000256" key="2">
    <source>
        <dbReference type="ARBA" id="ARBA00004167"/>
    </source>
</evidence>
<evidence type="ECO:0000313" key="12">
    <source>
        <dbReference type="Proteomes" id="UP000827889"/>
    </source>
</evidence>
<keyword evidence="8" id="KW-0560">Oxidoreductase</keyword>
<dbReference type="PANTHER" id="PTHR24282">
    <property type="entry name" value="CYTOCHROME P450 FAMILY MEMBER"/>
    <property type="match status" value="1"/>
</dbReference>
<evidence type="ECO:0000256" key="9">
    <source>
        <dbReference type="ARBA" id="ARBA00023004"/>
    </source>
</evidence>
<dbReference type="GO" id="GO:0016020">
    <property type="term" value="C:membrane"/>
    <property type="evidence" value="ECO:0007669"/>
    <property type="project" value="UniProtKB-SubCell"/>
</dbReference>
<dbReference type="GO" id="GO:0004497">
    <property type="term" value="F:monooxygenase activity"/>
    <property type="evidence" value="ECO:0007669"/>
    <property type="project" value="UniProtKB-KW"/>
</dbReference>
<evidence type="ECO:0000256" key="7">
    <source>
        <dbReference type="ARBA" id="ARBA00022989"/>
    </source>
</evidence>
<keyword evidence="6" id="KW-0479">Metal-binding</keyword>
<dbReference type="OrthoDB" id="1470350at2759"/>
<dbReference type="InterPro" id="IPR050665">
    <property type="entry name" value="Cytochrome_P450_Monooxygen"/>
</dbReference>
<dbReference type="GO" id="GO:0020037">
    <property type="term" value="F:heme binding"/>
    <property type="evidence" value="ECO:0007669"/>
    <property type="project" value="InterPro"/>
</dbReference>
<sequence>MLSLMVESANKMLERWTALINSRTPEIDIESEIISTAGEIIAKTRFGISQENGKKVFEKLQVLQVTLFKTNCFGGMPSNQFIARKQSLEAKRLGKEIDNILMSIIDDCKAGIVANNWKDLLGLLLEGNCGNGKVGKR</sequence>
<evidence type="ECO:0000256" key="3">
    <source>
        <dbReference type="ARBA" id="ARBA00010617"/>
    </source>
</evidence>
<dbReference type="InterPro" id="IPR036396">
    <property type="entry name" value="Cyt_P450_sf"/>
</dbReference>
<keyword evidence="10" id="KW-0503">Monooxygenase</keyword>
<dbReference type="Gene3D" id="1.20.120.990">
    <property type="entry name" value="Glycosyltransferase family 88, C-terminal domain"/>
    <property type="match status" value="1"/>
</dbReference>
<reference evidence="13" key="1">
    <citation type="submission" date="2025-08" db="UniProtKB">
        <authorList>
            <consortium name="RefSeq"/>
        </authorList>
    </citation>
    <scope>IDENTIFICATION</scope>
    <source>
        <tissue evidence="13">Leaf</tissue>
    </source>
</reference>
<evidence type="ECO:0000256" key="10">
    <source>
        <dbReference type="ARBA" id="ARBA00023033"/>
    </source>
</evidence>
<dbReference type="AlphaFoldDB" id="A0A8B8P9E9"/>
<keyword evidence="5" id="KW-0812">Transmembrane</keyword>
<evidence type="ECO:0000256" key="8">
    <source>
        <dbReference type="ARBA" id="ARBA00023002"/>
    </source>
</evidence>
<evidence type="ECO:0000256" key="6">
    <source>
        <dbReference type="ARBA" id="ARBA00022723"/>
    </source>
</evidence>
<keyword evidence="7" id="KW-1133">Transmembrane helix</keyword>
<dbReference type="Proteomes" id="UP000827889">
    <property type="component" value="Chromosome 7"/>
</dbReference>
<evidence type="ECO:0000256" key="1">
    <source>
        <dbReference type="ARBA" id="ARBA00001971"/>
    </source>
</evidence>
<protein>
    <submittedName>
        <fullName evidence="13">Cytochrome P450 72A68-like</fullName>
    </submittedName>
</protein>
<gene>
    <name evidence="13" type="primary">LOC115741020</name>
</gene>
<keyword evidence="11" id="KW-0472">Membrane</keyword>
<evidence type="ECO:0000256" key="5">
    <source>
        <dbReference type="ARBA" id="ARBA00022692"/>
    </source>
</evidence>
<evidence type="ECO:0000256" key="11">
    <source>
        <dbReference type="ARBA" id="ARBA00023136"/>
    </source>
</evidence>
<comment type="similarity">
    <text evidence="3">Belongs to the cytochrome P450 family.</text>
</comment>